<protein>
    <submittedName>
        <fullName evidence="2">Uncharacterized protein</fullName>
    </submittedName>
</protein>
<organism evidence="2">
    <name type="scientific">Tanacetum cinerariifolium</name>
    <name type="common">Dalmatian daisy</name>
    <name type="synonym">Chrysanthemum cinerariifolium</name>
    <dbReference type="NCBI Taxonomy" id="118510"/>
    <lineage>
        <taxon>Eukaryota</taxon>
        <taxon>Viridiplantae</taxon>
        <taxon>Streptophyta</taxon>
        <taxon>Embryophyta</taxon>
        <taxon>Tracheophyta</taxon>
        <taxon>Spermatophyta</taxon>
        <taxon>Magnoliopsida</taxon>
        <taxon>eudicotyledons</taxon>
        <taxon>Gunneridae</taxon>
        <taxon>Pentapetalae</taxon>
        <taxon>asterids</taxon>
        <taxon>campanulids</taxon>
        <taxon>Asterales</taxon>
        <taxon>Asteraceae</taxon>
        <taxon>Asteroideae</taxon>
        <taxon>Anthemideae</taxon>
        <taxon>Anthemidinae</taxon>
        <taxon>Tanacetum</taxon>
    </lineage>
</organism>
<reference evidence="2" key="1">
    <citation type="journal article" date="2019" name="Sci. Rep.">
        <title>Draft genome of Tanacetum cinerariifolium, the natural source of mosquito coil.</title>
        <authorList>
            <person name="Yamashiro T."/>
            <person name="Shiraishi A."/>
            <person name="Satake H."/>
            <person name="Nakayama K."/>
        </authorList>
    </citation>
    <scope>NUCLEOTIDE SEQUENCE</scope>
</reference>
<evidence type="ECO:0000256" key="1">
    <source>
        <dbReference type="SAM" id="MobiDB-lite"/>
    </source>
</evidence>
<proteinExistence type="predicted"/>
<feature type="compositionally biased region" description="Basic and acidic residues" evidence="1">
    <location>
        <begin position="330"/>
        <end position="340"/>
    </location>
</feature>
<accession>A0A699H6T9</accession>
<dbReference type="AlphaFoldDB" id="A0A699H6T9"/>
<name>A0A699H6T9_TANCI</name>
<feature type="region of interest" description="Disordered" evidence="1">
    <location>
        <begin position="320"/>
        <end position="340"/>
    </location>
</feature>
<feature type="compositionally biased region" description="Acidic residues" evidence="1">
    <location>
        <begin position="320"/>
        <end position="329"/>
    </location>
</feature>
<comment type="caution">
    <text evidence="2">The sequence shown here is derived from an EMBL/GenBank/DDBJ whole genome shotgun (WGS) entry which is preliminary data.</text>
</comment>
<dbReference type="EMBL" id="BKCJ010112726">
    <property type="protein sequence ID" value="GEX51275.1"/>
    <property type="molecule type" value="Genomic_DNA"/>
</dbReference>
<gene>
    <name evidence="2" type="ORF">Tci_323250</name>
</gene>
<evidence type="ECO:0000313" key="2">
    <source>
        <dbReference type="EMBL" id="GEX51275.1"/>
    </source>
</evidence>
<sequence length="380" mass="43572">MVAFLKKPQGSKDFYQIVDFLNASHIRTLDNREIKLNATVDGQDKTITEASIRRHLKLADVDGISTLPTTKIFKQLALMGTRIRRISIRIPQSNVPSSVVDEAITKEMHDGLGRATTTASSLKAEWYRVTRYHGGVLVQSMPERLSNLPNKPTLGEALENELKSTKVVYNKAFITLTKRVNNLEKKLKHKRRRVVFDSSKDEEASLYKEDSPKQRRMIEEIDEDEIINLVKSSKQREAHETAGHRMEIDDTKVVDFSTASPQKDDDEITLAETLVNIKNSAEKDKGKAIMQESDPSKKIKKKKMIQISLDEEIAQRLYEEEPAEEELGQEEQKKQKVKEDLSQERLQQMMVIIPEEGIHVEALQTKYPIIDWEIYTEGTR</sequence>